<feature type="compositionally biased region" description="Low complexity" evidence="1">
    <location>
        <begin position="80"/>
        <end position="100"/>
    </location>
</feature>
<protein>
    <submittedName>
        <fullName evidence="2">Uncharacterized protein</fullName>
    </submittedName>
</protein>
<accession>A0A6A6BMM0</accession>
<dbReference type="GeneID" id="54293186"/>
<evidence type="ECO:0000256" key="1">
    <source>
        <dbReference type="SAM" id="MobiDB-lite"/>
    </source>
</evidence>
<proteinExistence type="predicted"/>
<dbReference type="RefSeq" id="XP_033399523.1">
    <property type="nucleotide sequence ID" value="XM_033535690.1"/>
</dbReference>
<feature type="region of interest" description="Disordered" evidence="1">
    <location>
        <begin position="1"/>
        <end position="129"/>
    </location>
</feature>
<dbReference type="AlphaFoldDB" id="A0A6A6BMM0"/>
<keyword evidence="3" id="KW-1185">Reference proteome</keyword>
<name>A0A6A6BMM0_9PEZI</name>
<dbReference type="EMBL" id="ML995481">
    <property type="protein sequence ID" value="KAF2143811.1"/>
    <property type="molecule type" value="Genomic_DNA"/>
</dbReference>
<gene>
    <name evidence="2" type="ORF">K452DRAFT_162918</name>
</gene>
<feature type="region of interest" description="Disordered" evidence="1">
    <location>
        <begin position="147"/>
        <end position="173"/>
    </location>
</feature>
<dbReference type="Proteomes" id="UP000799438">
    <property type="component" value="Unassembled WGS sequence"/>
</dbReference>
<feature type="compositionally biased region" description="Basic residues" evidence="1">
    <location>
        <begin position="107"/>
        <end position="119"/>
    </location>
</feature>
<evidence type="ECO:0000313" key="2">
    <source>
        <dbReference type="EMBL" id="KAF2143811.1"/>
    </source>
</evidence>
<organism evidence="2 3">
    <name type="scientific">Aplosporella prunicola CBS 121167</name>
    <dbReference type="NCBI Taxonomy" id="1176127"/>
    <lineage>
        <taxon>Eukaryota</taxon>
        <taxon>Fungi</taxon>
        <taxon>Dikarya</taxon>
        <taxon>Ascomycota</taxon>
        <taxon>Pezizomycotina</taxon>
        <taxon>Dothideomycetes</taxon>
        <taxon>Dothideomycetes incertae sedis</taxon>
        <taxon>Botryosphaeriales</taxon>
        <taxon>Aplosporellaceae</taxon>
        <taxon>Aplosporella</taxon>
    </lineage>
</organism>
<reference evidence="2" key="1">
    <citation type="journal article" date="2020" name="Stud. Mycol.">
        <title>101 Dothideomycetes genomes: a test case for predicting lifestyles and emergence of pathogens.</title>
        <authorList>
            <person name="Haridas S."/>
            <person name="Albert R."/>
            <person name="Binder M."/>
            <person name="Bloem J."/>
            <person name="Labutti K."/>
            <person name="Salamov A."/>
            <person name="Andreopoulos B."/>
            <person name="Baker S."/>
            <person name="Barry K."/>
            <person name="Bills G."/>
            <person name="Bluhm B."/>
            <person name="Cannon C."/>
            <person name="Castanera R."/>
            <person name="Culley D."/>
            <person name="Daum C."/>
            <person name="Ezra D."/>
            <person name="Gonzalez J."/>
            <person name="Henrissat B."/>
            <person name="Kuo A."/>
            <person name="Liang C."/>
            <person name="Lipzen A."/>
            <person name="Lutzoni F."/>
            <person name="Magnuson J."/>
            <person name="Mondo S."/>
            <person name="Nolan M."/>
            <person name="Ohm R."/>
            <person name="Pangilinan J."/>
            <person name="Park H.-J."/>
            <person name="Ramirez L."/>
            <person name="Alfaro M."/>
            <person name="Sun H."/>
            <person name="Tritt A."/>
            <person name="Yoshinaga Y."/>
            <person name="Zwiers L.-H."/>
            <person name="Turgeon B."/>
            <person name="Goodwin S."/>
            <person name="Spatafora J."/>
            <person name="Crous P."/>
            <person name="Grigoriev I."/>
        </authorList>
    </citation>
    <scope>NUCLEOTIDE SEQUENCE</scope>
    <source>
        <strain evidence="2">CBS 121167</strain>
    </source>
</reference>
<sequence>MPFHFKSRLPDRARGAFATPQKDCSRSCGAGGTTDGGEDSLFVAPNLLEPQQHPRRGDRLQRPAAQRGEGAGSASEHLHYSLQSPPQLTSLSSASQLYSANPAPNARHPKRPSGRRQKKINAESCSQKAASQLSGIMILILRRNITHEPPVPRARDGPRTETPLFPPDDRCAC</sequence>
<evidence type="ECO:0000313" key="3">
    <source>
        <dbReference type="Proteomes" id="UP000799438"/>
    </source>
</evidence>